<name>A0A5C3N367_9AGAM</name>
<gene>
    <name evidence="1" type="ORF">OE88DRAFT_1664648</name>
</gene>
<accession>A0A5C3N367</accession>
<protein>
    <submittedName>
        <fullName evidence="1">Uncharacterized protein</fullName>
    </submittedName>
</protein>
<dbReference type="OrthoDB" id="3265020at2759"/>
<keyword evidence="2" id="KW-1185">Reference proteome</keyword>
<reference evidence="1 2" key="1">
    <citation type="journal article" date="2019" name="Nat. Ecol. Evol.">
        <title>Megaphylogeny resolves global patterns of mushroom evolution.</title>
        <authorList>
            <person name="Varga T."/>
            <person name="Krizsan K."/>
            <person name="Foldi C."/>
            <person name="Dima B."/>
            <person name="Sanchez-Garcia M."/>
            <person name="Sanchez-Ramirez S."/>
            <person name="Szollosi G.J."/>
            <person name="Szarkandi J.G."/>
            <person name="Papp V."/>
            <person name="Albert L."/>
            <person name="Andreopoulos W."/>
            <person name="Angelini C."/>
            <person name="Antonin V."/>
            <person name="Barry K.W."/>
            <person name="Bougher N.L."/>
            <person name="Buchanan P."/>
            <person name="Buyck B."/>
            <person name="Bense V."/>
            <person name="Catcheside P."/>
            <person name="Chovatia M."/>
            <person name="Cooper J."/>
            <person name="Damon W."/>
            <person name="Desjardin D."/>
            <person name="Finy P."/>
            <person name="Geml J."/>
            <person name="Haridas S."/>
            <person name="Hughes K."/>
            <person name="Justo A."/>
            <person name="Karasinski D."/>
            <person name="Kautmanova I."/>
            <person name="Kiss B."/>
            <person name="Kocsube S."/>
            <person name="Kotiranta H."/>
            <person name="LaButti K.M."/>
            <person name="Lechner B.E."/>
            <person name="Liimatainen K."/>
            <person name="Lipzen A."/>
            <person name="Lukacs Z."/>
            <person name="Mihaltcheva S."/>
            <person name="Morgado L.N."/>
            <person name="Niskanen T."/>
            <person name="Noordeloos M.E."/>
            <person name="Ohm R.A."/>
            <person name="Ortiz-Santana B."/>
            <person name="Ovrebo C."/>
            <person name="Racz N."/>
            <person name="Riley R."/>
            <person name="Savchenko A."/>
            <person name="Shiryaev A."/>
            <person name="Soop K."/>
            <person name="Spirin V."/>
            <person name="Szebenyi C."/>
            <person name="Tomsovsky M."/>
            <person name="Tulloss R.E."/>
            <person name="Uehling J."/>
            <person name="Grigoriev I.V."/>
            <person name="Vagvolgyi C."/>
            <person name="Papp T."/>
            <person name="Martin F.M."/>
            <person name="Miettinen O."/>
            <person name="Hibbett D.S."/>
            <person name="Nagy L.G."/>
        </authorList>
    </citation>
    <scope>NUCLEOTIDE SEQUENCE [LARGE SCALE GENOMIC DNA]</scope>
    <source>
        <strain evidence="1 2">OMC1185</strain>
    </source>
</reference>
<dbReference type="EMBL" id="ML213520">
    <property type="protein sequence ID" value="TFK48211.1"/>
    <property type="molecule type" value="Genomic_DNA"/>
</dbReference>
<proteinExistence type="predicted"/>
<organism evidence="1 2">
    <name type="scientific">Heliocybe sulcata</name>
    <dbReference type="NCBI Taxonomy" id="5364"/>
    <lineage>
        <taxon>Eukaryota</taxon>
        <taxon>Fungi</taxon>
        <taxon>Dikarya</taxon>
        <taxon>Basidiomycota</taxon>
        <taxon>Agaricomycotina</taxon>
        <taxon>Agaricomycetes</taxon>
        <taxon>Gloeophyllales</taxon>
        <taxon>Gloeophyllaceae</taxon>
        <taxon>Heliocybe</taxon>
    </lineage>
</organism>
<sequence>MSRQRLTPRYHYVLFSVSPTQSDVLSIRKGMQDSLTQTFGVTRSANYMDVLWTTEDCSEILIRMDPA</sequence>
<evidence type="ECO:0000313" key="2">
    <source>
        <dbReference type="Proteomes" id="UP000305948"/>
    </source>
</evidence>
<dbReference type="AlphaFoldDB" id="A0A5C3N367"/>
<dbReference type="Proteomes" id="UP000305948">
    <property type="component" value="Unassembled WGS sequence"/>
</dbReference>
<evidence type="ECO:0000313" key="1">
    <source>
        <dbReference type="EMBL" id="TFK48211.1"/>
    </source>
</evidence>